<sequence length="778" mass="88180">MNLSPSPGEIHSNQDKVNMRVCLKSLSAPAFLKAKKNMTRIILFLSFALLWALGMRGSDVVSLPAERIVCGVVTDTEGNPLAGASVVVEKTNISVGTNTRGEFKLTLQSTDAFTLKVSCVGFSTGRIRIDGLDGNIIKVSLRPSDSNLDEVVVTGTRSEHPLKDVPVITRVISREEIAAINPPDLTTLLESTLPGIQFFYNSMSQATEITYQGMDSKAVLFLIDGERISGEGGANNIDYNRFNIDNIERVEVVRGAASTLYDSRAIGGVINIITKKSLRPFDASVRTRYAGFNGESYAVSAGVNLKRFSSLTSYGFRRRDTYTIKDKEGKTRETILPDGTIKRDTLDAEETSIYGYRIMDLSQKFVYRFTDKLSLDLRGSYYGNTRPSNRGKRFHLRYDDLTLSGKLKWHIDDCQSIDFSFLRDVYVKNNVYDLVDLREKVYRNINDVLRLYYTGTFGRHTLSGGIDFARERLKHYFMKDTADVSMNQFSACIQEDWHITDNLNIVLGFRADKGMHYNLHFTPKLSLLYRPIERITLRAGYSRGYRMPNLKELYQEFNMGGIGIMMYGNKDLKPEEGSQISVSAEYNFRALNVAVSTYHNRYKNKIAYEYVDPEKSYSMRYVNALDVKTTGIEATANYRTSFGLSLSGAYAYVYDYNKRDGYNMSWLRPHSARLNLQYKHKFGKTTESISINNNWASRITRYSYDSKAKSYIKTVYDPRTVCSVNLRSELPRGISLGFMIDNLFNFKDTAADSAVQLPYNGITYVATLSVNIADMFRW</sequence>
<keyword evidence="4 10" id="KW-0812">Transmembrane</keyword>
<dbReference type="eggNOG" id="COG4771">
    <property type="taxonomic scope" value="Bacteria"/>
</dbReference>
<keyword evidence="2 10" id="KW-0813">Transport</keyword>
<evidence type="ECO:0000256" key="7">
    <source>
        <dbReference type="ARBA" id="ARBA00023136"/>
    </source>
</evidence>
<dbReference type="PROSITE" id="PS52016">
    <property type="entry name" value="TONB_DEPENDENT_REC_3"/>
    <property type="match status" value="1"/>
</dbReference>
<keyword evidence="15" id="KW-1185">Reference proteome</keyword>
<dbReference type="PATRIC" id="fig|883158.3.peg.1797"/>
<organism evidence="14 15">
    <name type="scientific">Prevotella micans F0438</name>
    <dbReference type="NCBI Taxonomy" id="883158"/>
    <lineage>
        <taxon>Bacteria</taxon>
        <taxon>Pseudomonadati</taxon>
        <taxon>Bacteroidota</taxon>
        <taxon>Bacteroidia</taxon>
        <taxon>Bacteroidales</taxon>
        <taxon>Prevotellaceae</taxon>
        <taxon>Prevotella</taxon>
    </lineage>
</organism>
<evidence type="ECO:0000259" key="12">
    <source>
        <dbReference type="Pfam" id="PF00593"/>
    </source>
</evidence>
<dbReference type="Pfam" id="PF00593">
    <property type="entry name" value="TonB_dep_Rec_b-barrel"/>
    <property type="match status" value="1"/>
</dbReference>
<evidence type="ECO:0000256" key="1">
    <source>
        <dbReference type="ARBA" id="ARBA00004571"/>
    </source>
</evidence>
<feature type="domain" description="TonB-dependent receptor-like beta-barrel" evidence="12">
    <location>
        <begin position="340"/>
        <end position="743"/>
    </location>
</feature>
<evidence type="ECO:0000256" key="11">
    <source>
        <dbReference type="RuleBase" id="RU003357"/>
    </source>
</evidence>
<comment type="similarity">
    <text evidence="10 11">Belongs to the TonB-dependent receptor family.</text>
</comment>
<evidence type="ECO:0000256" key="9">
    <source>
        <dbReference type="ARBA" id="ARBA00023237"/>
    </source>
</evidence>
<evidence type="ECO:0000313" key="15">
    <source>
        <dbReference type="Proteomes" id="UP000016023"/>
    </source>
</evidence>
<evidence type="ECO:0000256" key="3">
    <source>
        <dbReference type="ARBA" id="ARBA00022452"/>
    </source>
</evidence>
<dbReference type="InterPro" id="IPR008969">
    <property type="entry name" value="CarboxyPept-like_regulatory"/>
</dbReference>
<dbReference type="SUPFAM" id="SSF49464">
    <property type="entry name" value="Carboxypeptidase regulatory domain-like"/>
    <property type="match status" value="1"/>
</dbReference>
<dbReference type="InterPro" id="IPR036942">
    <property type="entry name" value="Beta-barrel_TonB_sf"/>
</dbReference>
<dbReference type="Gene3D" id="2.170.130.10">
    <property type="entry name" value="TonB-dependent receptor, plug domain"/>
    <property type="match status" value="1"/>
</dbReference>
<evidence type="ECO:0000256" key="8">
    <source>
        <dbReference type="ARBA" id="ARBA00023170"/>
    </source>
</evidence>
<dbReference type="CDD" id="cd01347">
    <property type="entry name" value="ligand_gated_channel"/>
    <property type="match status" value="1"/>
</dbReference>
<evidence type="ECO:0000256" key="6">
    <source>
        <dbReference type="ARBA" id="ARBA00023077"/>
    </source>
</evidence>
<keyword evidence="7 10" id="KW-0472">Membrane</keyword>
<dbReference type="Proteomes" id="UP000016023">
    <property type="component" value="Unassembled WGS sequence"/>
</dbReference>
<dbReference type="Pfam" id="PF07715">
    <property type="entry name" value="Plug"/>
    <property type="match status" value="1"/>
</dbReference>
<dbReference type="GO" id="GO:0009279">
    <property type="term" value="C:cell outer membrane"/>
    <property type="evidence" value="ECO:0007669"/>
    <property type="project" value="UniProtKB-SubCell"/>
</dbReference>
<dbReference type="InterPro" id="IPR000531">
    <property type="entry name" value="Beta-barrel_TonB"/>
</dbReference>
<evidence type="ECO:0000256" key="2">
    <source>
        <dbReference type="ARBA" id="ARBA00022448"/>
    </source>
</evidence>
<dbReference type="GO" id="GO:0044718">
    <property type="term" value="P:siderophore transmembrane transport"/>
    <property type="evidence" value="ECO:0007669"/>
    <property type="project" value="TreeGrafter"/>
</dbReference>
<dbReference type="HOGENOM" id="CLU_008287_18_0_10"/>
<dbReference type="InterPro" id="IPR012910">
    <property type="entry name" value="Plug_dom"/>
</dbReference>
<keyword evidence="5" id="KW-0732">Signal</keyword>
<keyword evidence="8" id="KW-0675">Receptor</keyword>
<dbReference type="EMBL" id="AGWK01000048">
    <property type="protein sequence ID" value="EHO67114.1"/>
    <property type="molecule type" value="Genomic_DNA"/>
</dbReference>
<dbReference type="Gene3D" id="2.60.40.1120">
    <property type="entry name" value="Carboxypeptidase-like, regulatory domain"/>
    <property type="match status" value="1"/>
</dbReference>
<reference evidence="14 15" key="1">
    <citation type="submission" date="2011-12" db="EMBL/GenBank/DDBJ databases">
        <title>The Genome Sequence of Prevotella micans F0438.</title>
        <authorList>
            <consortium name="The Broad Institute Genome Sequencing Platform"/>
            <person name="Earl A."/>
            <person name="Ward D."/>
            <person name="Feldgarden M."/>
            <person name="Gevers D."/>
            <person name="Izard J."/>
            <person name="Baranova O.V."/>
            <person name="Blanton J.M."/>
            <person name="Wade W.G."/>
            <person name="Dewhirst F.E."/>
            <person name="Young S.K."/>
            <person name="Zeng Q."/>
            <person name="Gargeya S."/>
            <person name="Fitzgerald M."/>
            <person name="Haas B."/>
            <person name="Abouelleil A."/>
            <person name="Alvarado L."/>
            <person name="Arachchi H.M."/>
            <person name="Berlin A."/>
            <person name="Chapman S.B."/>
            <person name="Gearin G."/>
            <person name="Goldberg J."/>
            <person name="Griggs A."/>
            <person name="Gujja S."/>
            <person name="Hansen M."/>
            <person name="Heiman D."/>
            <person name="Howarth C."/>
            <person name="Larimer J."/>
            <person name="Lui A."/>
            <person name="MacDonald P.J.P."/>
            <person name="McCowen C."/>
            <person name="Montmayeur A."/>
            <person name="Murphy C."/>
            <person name="Neiman D."/>
            <person name="Pearson M."/>
            <person name="Priest M."/>
            <person name="Roberts A."/>
            <person name="Saif S."/>
            <person name="Shea T."/>
            <person name="Sisk P."/>
            <person name="Stolte C."/>
            <person name="Sykes S."/>
            <person name="Wortman J."/>
            <person name="Nusbaum C."/>
            <person name="Birren B."/>
        </authorList>
    </citation>
    <scope>NUCLEOTIDE SEQUENCE [LARGE SCALE GENOMIC DNA]</scope>
    <source>
        <strain evidence="14 15">F0438</strain>
    </source>
</reference>
<evidence type="ECO:0000259" key="13">
    <source>
        <dbReference type="Pfam" id="PF07715"/>
    </source>
</evidence>
<dbReference type="InterPro" id="IPR037066">
    <property type="entry name" value="Plug_dom_sf"/>
</dbReference>
<evidence type="ECO:0000256" key="5">
    <source>
        <dbReference type="ARBA" id="ARBA00022729"/>
    </source>
</evidence>
<evidence type="ECO:0008006" key="16">
    <source>
        <dbReference type="Google" id="ProtNLM"/>
    </source>
</evidence>
<feature type="domain" description="TonB-dependent receptor plug" evidence="13">
    <location>
        <begin position="162"/>
        <end position="269"/>
    </location>
</feature>
<dbReference type="PANTHER" id="PTHR30069:SF29">
    <property type="entry name" value="HEMOGLOBIN AND HEMOGLOBIN-HAPTOGLOBIN-BINDING PROTEIN 1-RELATED"/>
    <property type="match status" value="1"/>
</dbReference>
<keyword evidence="3 10" id="KW-1134">Transmembrane beta strand</keyword>
<evidence type="ECO:0000256" key="10">
    <source>
        <dbReference type="PROSITE-ProRule" id="PRU01360"/>
    </source>
</evidence>
<gene>
    <name evidence="14" type="ORF">HMPREF9140_01799</name>
</gene>
<dbReference type="PANTHER" id="PTHR30069">
    <property type="entry name" value="TONB-DEPENDENT OUTER MEMBRANE RECEPTOR"/>
    <property type="match status" value="1"/>
</dbReference>
<accession>H1Q4G1</accession>
<evidence type="ECO:0000256" key="4">
    <source>
        <dbReference type="ARBA" id="ARBA00022692"/>
    </source>
</evidence>
<dbReference type="InterPro" id="IPR039426">
    <property type="entry name" value="TonB-dep_rcpt-like"/>
</dbReference>
<keyword evidence="6 11" id="KW-0798">TonB box</keyword>
<dbReference type="Gene3D" id="2.40.170.20">
    <property type="entry name" value="TonB-dependent receptor, beta-barrel domain"/>
    <property type="match status" value="1"/>
</dbReference>
<proteinExistence type="inferred from homology"/>
<dbReference type="GO" id="GO:0015344">
    <property type="term" value="F:siderophore uptake transmembrane transporter activity"/>
    <property type="evidence" value="ECO:0007669"/>
    <property type="project" value="TreeGrafter"/>
</dbReference>
<evidence type="ECO:0000313" key="14">
    <source>
        <dbReference type="EMBL" id="EHO67114.1"/>
    </source>
</evidence>
<comment type="caution">
    <text evidence="14">The sequence shown here is derived from an EMBL/GenBank/DDBJ whole genome shotgun (WGS) entry which is preliminary data.</text>
</comment>
<comment type="subcellular location">
    <subcellularLocation>
        <location evidence="1 10">Cell outer membrane</location>
        <topology evidence="1 10">Multi-pass membrane protein</topology>
    </subcellularLocation>
</comment>
<keyword evidence="9 10" id="KW-0998">Cell outer membrane</keyword>
<dbReference type="Pfam" id="PF13715">
    <property type="entry name" value="CarbopepD_reg_2"/>
    <property type="match status" value="1"/>
</dbReference>
<protein>
    <recommendedName>
        <fullName evidence="16">TonB-dependent receptor plug domain-containing protein</fullName>
    </recommendedName>
</protein>
<dbReference type="STRING" id="883158.HMPREF9140_01799"/>
<dbReference type="AlphaFoldDB" id="H1Q4G1"/>
<dbReference type="SUPFAM" id="SSF56935">
    <property type="entry name" value="Porins"/>
    <property type="match status" value="1"/>
</dbReference>
<name>H1Q4G1_9BACT</name>